<feature type="transmembrane region" description="Helical" evidence="2">
    <location>
        <begin position="71"/>
        <end position="89"/>
    </location>
</feature>
<dbReference type="InterPro" id="IPR033344">
    <property type="entry name" value="CURT1"/>
</dbReference>
<evidence type="ECO:0000256" key="2">
    <source>
        <dbReference type="SAM" id="Phobius"/>
    </source>
</evidence>
<dbReference type="GeneID" id="25728316"/>
<dbReference type="STRING" id="145388.A0A0D2KMA7"/>
<accession>A0A0D2KMA7</accession>
<proteinExistence type="predicted"/>
<dbReference type="GO" id="GO:0016020">
    <property type="term" value="C:membrane"/>
    <property type="evidence" value="ECO:0007669"/>
    <property type="project" value="UniProtKB-SubCell"/>
</dbReference>
<dbReference type="Proteomes" id="UP000054498">
    <property type="component" value="Unassembled WGS sequence"/>
</dbReference>
<evidence type="ECO:0000313" key="5">
    <source>
        <dbReference type="Proteomes" id="UP000054498"/>
    </source>
</evidence>
<feature type="transmembrane region" description="Helical" evidence="2">
    <location>
        <begin position="41"/>
        <end position="65"/>
    </location>
</feature>
<organism evidence="4 5">
    <name type="scientific">Monoraphidium neglectum</name>
    <dbReference type="NCBI Taxonomy" id="145388"/>
    <lineage>
        <taxon>Eukaryota</taxon>
        <taxon>Viridiplantae</taxon>
        <taxon>Chlorophyta</taxon>
        <taxon>core chlorophytes</taxon>
        <taxon>Chlorophyceae</taxon>
        <taxon>CS clade</taxon>
        <taxon>Sphaeropleales</taxon>
        <taxon>Selenastraceae</taxon>
        <taxon>Monoraphidium</taxon>
    </lineage>
</organism>
<keyword evidence="2" id="KW-0812">Transmembrane</keyword>
<protein>
    <recommendedName>
        <fullName evidence="3">Cyanobacterial aminoacyl-tRNA synthetase CAAD domain-containing protein</fullName>
    </recommendedName>
</protein>
<dbReference type="EMBL" id="KK102805">
    <property type="protein sequence ID" value="KIY96873.1"/>
    <property type="molecule type" value="Genomic_DNA"/>
</dbReference>
<dbReference type="Pfam" id="PF14159">
    <property type="entry name" value="CAAD"/>
    <property type="match status" value="1"/>
</dbReference>
<dbReference type="PANTHER" id="PTHR33222:SF4">
    <property type="entry name" value="PROTEIN CURVATURE THYLAKOID 1A, CHLOROPLASTIC"/>
    <property type="match status" value="1"/>
</dbReference>
<evidence type="ECO:0000259" key="3">
    <source>
        <dbReference type="Pfam" id="PF14159"/>
    </source>
</evidence>
<gene>
    <name evidence="4" type="ORF">MNEG_11089</name>
</gene>
<keyword evidence="5" id="KW-1185">Reference proteome</keyword>
<evidence type="ECO:0000256" key="1">
    <source>
        <dbReference type="ARBA" id="ARBA00004141"/>
    </source>
</evidence>
<dbReference type="InterPro" id="IPR025564">
    <property type="entry name" value="CAAD_dom"/>
</dbReference>
<feature type="domain" description="Cyanobacterial aminoacyl-tRNA synthetase CAAD" evidence="3">
    <location>
        <begin position="31"/>
        <end position="110"/>
    </location>
</feature>
<dbReference type="PANTHER" id="PTHR33222">
    <property type="match status" value="1"/>
</dbReference>
<keyword evidence="2" id="KW-0472">Membrane</keyword>
<dbReference type="KEGG" id="mng:MNEG_11089"/>
<keyword evidence="2" id="KW-1133">Transmembrane helix</keyword>
<name>A0A0D2KMA7_9CHLO</name>
<dbReference type="AlphaFoldDB" id="A0A0D2KMA7"/>
<dbReference type="RefSeq" id="XP_013895893.1">
    <property type="nucleotide sequence ID" value="XM_014040439.1"/>
</dbReference>
<dbReference type="OrthoDB" id="2014299at2759"/>
<sequence length="114" mass="12874">MQLSLKQNRVALGASARRTAVAVRTPVRLCKWDRVENKTGVLLYSFGALTAVWLASTIVSAVNTLPLVPKLFELVGLTYTSWFAYRYLLFQETRDELVRDVEELKQKITGGNLK</sequence>
<comment type="subcellular location">
    <subcellularLocation>
        <location evidence="1">Membrane</location>
        <topology evidence="1">Multi-pass membrane protein</topology>
    </subcellularLocation>
</comment>
<evidence type="ECO:0000313" key="4">
    <source>
        <dbReference type="EMBL" id="KIY96873.1"/>
    </source>
</evidence>
<dbReference type="GO" id="GO:0009579">
    <property type="term" value="C:thylakoid"/>
    <property type="evidence" value="ECO:0007669"/>
    <property type="project" value="InterPro"/>
</dbReference>
<reference evidence="4 5" key="1">
    <citation type="journal article" date="2013" name="BMC Genomics">
        <title>Reconstruction of the lipid metabolism for the microalga Monoraphidium neglectum from its genome sequence reveals characteristics suitable for biofuel production.</title>
        <authorList>
            <person name="Bogen C."/>
            <person name="Al-Dilaimi A."/>
            <person name="Albersmeier A."/>
            <person name="Wichmann J."/>
            <person name="Grundmann M."/>
            <person name="Rupp O."/>
            <person name="Lauersen K.J."/>
            <person name="Blifernez-Klassen O."/>
            <person name="Kalinowski J."/>
            <person name="Goesmann A."/>
            <person name="Mussgnug J.H."/>
            <person name="Kruse O."/>
        </authorList>
    </citation>
    <scope>NUCLEOTIDE SEQUENCE [LARGE SCALE GENOMIC DNA]</scope>
    <source>
        <strain evidence="4 5">SAG 48.87</strain>
    </source>
</reference>